<keyword evidence="2" id="KW-0472">Membrane</keyword>
<accession>A0A8H3FVF6</accession>
<protein>
    <submittedName>
        <fullName evidence="3">Uncharacterized protein</fullName>
    </submittedName>
</protein>
<dbReference type="AlphaFoldDB" id="A0A8H3FVF6"/>
<feature type="region of interest" description="Disordered" evidence="1">
    <location>
        <begin position="172"/>
        <end position="239"/>
    </location>
</feature>
<feature type="compositionally biased region" description="Low complexity" evidence="1">
    <location>
        <begin position="186"/>
        <end position="196"/>
    </location>
</feature>
<feature type="compositionally biased region" description="Basic and acidic residues" evidence="1">
    <location>
        <begin position="1"/>
        <end position="11"/>
    </location>
</feature>
<sequence>MRTVNKEDKLLGRAANPRTGLVTPTEGSVLTGESNQNEARPRIDPVARQRGSWKRSENGWHRVGTPEQLAILQNGHPNEDLTSRYQHDYGRLDLVDPATPPTPPDSASLSSLEGFRIQRKPVGSGSKQNSPTCAIVEKSHTDIQKSHRPINTGHQNSGRIVVAYPAARLSYPPRPQSPFPRTLHKTTSCSTTTTASKRLSPDQAHPEARIAASRATEGLDNIKQQQSKSPLRTRSNDSDVLMGWNIPSAISKSTTATLSNRHNGIHPPHVQPRKHAVLTIVPPIRGQSNSSPKTIPAVAANTFCKQQSDHHRPRRIFIVPRVSSSNVNQKANPEPVCGGVHPTTTATTSVPAPVRPSPPQVEPAPLPAQTITPETEKSCKVLVTEVSLLLVQYNALRSLLHSSAIKWHPIAFLRHVFHMLYHIVKTLVGPPGSKTGEEDEAGILERNSLADLFWCLVYSIVLFWGLRLLILCIIWTANFIQVFVTVLQWIV</sequence>
<evidence type="ECO:0000313" key="4">
    <source>
        <dbReference type="Proteomes" id="UP000664169"/>
    </source>
</evidence>
<feature type="region of interest" description="Disordered" evidence="1">
    <location>
        <begin position="1"/>
        <end position="60"/>
    </location>
</feature>
<proteinExistence type="predicted"/>
<evidence type="ECO:0000256" key="2">
    <source>
        <dbReference type="SAM" id="Phobius"/>
    </source>
</evidence>
<keyword evidence="4" id="KW-1185">Reference proteome</keyword>
<dbReference type="OrthoDB" id="5415055at2759"/>
<evidence type="ECO:0000256" key="1">
    <source>
        <dbReference type="SAM" id="MobiDB-lite"/>
    </source>
</evidence>
<comment type="caution">
    <text evidence="3">The sequence shown here is derived from an EMBL/GenBank/DDBJ whole genome shotgun (WGS) entry which is preliminary data.</text>
</comment>
<dbReference type="Proteomes" id="UP000664169">
    <property type="component" value="Unassembled WGS sequence"/>
</dbReference>
<reference evidence="3" key="1">
    <citation type="submission" date="2021-03" db="EMBL/GenBank/DDBJ databases">
        <authorList>
            <person name="Tagirdzhanova G."/>
        </authorList>
    </citation>
    <scope>NUCLEOTIDE SEQUENCE</scope>
</reference>
<keyword evidence="2" id="KW-0812">Transmembrane</keyword>
<feature type="compositionally biased region" description="Polar residues" evidence="1">
    <location>
        <begin position="25"/>
        <end position="38"/>
    </location>
</feature>
<organism evidence="3 4">
    <name type="scientific">Gomphillus americanus</name>
    <dbReference type="NCBI Taxonomy" id="1940652"/>
    <lineage>
        <taxon>Eukaryota</taxon>
        <taxon>Fungi</taxon>
        <taxon>Dikarya</taxon>
        <taxon>Ascomycota</taxon>
        <taxon>Pezizomycotina</taxon>
        <taxon>Lecanoromycetes</taxon>
        <taxon>OSLEUM clade</taxon>
        <taxon>Ostropomycetidae</taxon>
        <taxon>Ostropales</taxon>
        <taxon>Graphidaceae</taxon>
        <taxon>Gomphilloideae</taxon>
        <taxon>Gomphillus</taxon>
    </lineage>
</organism>
<keyword evidence="2" id="KW-1133">Transmembrane helix</keyword>
<feature type="compositionally biased region" description="Polar residues" evidence="1">
    <location>
        <begin position="222"/>
        <end position="233"/>
    </location>
</feature>
<evidence type="ECO:0000313" key="3">
    <source>
        <dbReference type="EMBL" id="CAF9931474.1"/>
    </source>
</evidence>
<dbReference type="EMBL" id="CAJPDQ010000039">
    <property type="protein sequence ID" value="CAF9931474.1"/>
    <property type="molecule type" value="Genomic_DNA"/>
</dbReference>
<feature type="transmembrane region" description="Helical" evidence="2">
    <location>
        <begin position="452"/>
        <end position="477"/>
    </location>
</feature>
<gene>
    <name evidence="3" type="ORF">GOMPHAMPRED_005919</name>
</gene>
<name>A0A8H3FVF6_9LECA</name>